<evidence type="ECO:0000256" key="1">
    <source>
        <dbReference type="ARBA" id="ARBA00022679"/>
    </source>
</evidence>
<dbReference type="InterPro" id="IPR000182">
    <property type="entry name" value="GNAT_dom"/>
</dbReference>
<dbReference type="AlphaFoldDB" id="A0A9X3SDL8"/>
<keyword evidence="5" id="KW-1185">Reference proteome</keyword>
<evidence type="ECO:0000256" key="2">
    <source>
        <dbReference type="ARBA" id="ARBA00023315"/>
    </source>
</evidence>
<sequence length="178" mass="18910">MPSADTRWGVVAADVSGPDAAAVLRDYYVDIVSRYHGRPAARDEVDAALRDEPSGDLAPPTGVFLLGWVGGRVGGCVGLRWVGGGVAELTRLFVRPRARGTGGGGALLAAAERAAREAGAAEIRLDTRHDLVEARRLYARRGYAEVPAFSSGPYSDHWFAKRLADPVPDPAPQHEEAP</sequence>
<dbReference type="Gene3D" id="3.40.630.30">
    <property type="match status" value="1"/>
</dbReference>
<dbReference type="PANTHER" id="PTHR43877:SF2">
    <property type="entry name" value="AMINOALKYLPHOSPHONATE N-ACETYLTRANSFERASE-RELATED"/>
    <property type="match status" value="1"/>
</dbReference>
<keyword evidence="1 4" id="KW-0808">Transferase</keyword>
<keyword evidence="2 4" id="KW-0012">Acyltransferase</keyword>
<evidence type="ECO:0000313" key="5">
    <source>
        <dbReference type="Proteomes" id="UP001140076"/>
    </source>
</evidence>
<dbReference type="InterPro" id="IPR050832">
    <property type="entry name" value="Bact_Acetyltransf"/>
</dbReference>
<name>A0A9X3SDL8_9ACTN</name>
<reference evidence="4" key="1">
    <citation type="submission" date="2021-10" db="EMBL/GenBank/DDBJ databases">
        <title>Streptomonospora sp. nov., isolated from mangrove soil.</title>
        <authorList>
            <person name="Chen X."/>
            <person name="Ge X."/>
            <person name="Liu W."/>
        </authorList>
    </citation>
    <scope>NUCLEOTIDE SEQUENCE</scope>
    <source>
        <strain evidence="4">S1-112</strain>
    </source>
</reference>
<proteinExistence type="predicted"/>
<gene>
    <name evidence="4" type="ORF">LG943_00290</name>
</gene>
<dbReference type="PROSITE" id="PS51186">
    <property type="entry name" value="GNAT"/>
    <property type="match status" value="1"/>
</dbReference>
<dbReference type="Pfam" id="PF00583">
    <property type="entry name" value="Acetyltransf_1"/>
    <property type="match status" value="1"/>
</dbReference>
<dbReference type="PANTHER" id="PTHR43877">
    <property type="entry name" value="AMINOALKYLPHOSPHONATE N-ACETYLTRANSFERASE-RELATED-RELATED"/>
    <property type="match status" value="1"/>
</dbReference>
<evidence type="ECO:0000259" key="3">
    <source>
        <dbReference type="PROSITE" id="PS51186"/>
    </source>
</evidence>
<accession>A0A9X3SDL8</accession>
<evidence type="ECO:0000313" key="4">
    <source>
        <dbReference type="EMBL" id="MDA0562785.1"/>
    </source>
</evidence>
<dbReference type="SUPFAM" id="SSF55729">
    <property type="entry name" value="Acyl-CoA N-acyltransferases (Nat)"/>
    <property type="match status" value="1"/>
</dbReference>
<dbReference type="RefSeq" id="WP_270070078.1">
    <property type="nucleotide sequence ID" value="NZ_JAJAQC010000001.1"/>
</dbReference>
<dbReference type="EC" id="2.3.1.-" evidence="4"/>
<dbReference type="EMBL" id="JAJAQC010000001">
    <property type="protein sequence ID" value="MDA0562785.1"/>
    <property type="molecule type" value="Genomic_DNA"/>
</dbReference>
<dbReference type="Proteomes" id="UP001140076">
    <property type="component" value="Unassembled WGS sequence"/>
</dbReference>
<protein>
    <submittedName>
        <fullName evidence="4">GNAT family N-acetyltransferase</fullName>
        <ecNumber evidence="4">2.3.1.-</ecNumber>
    </submittedName>
</protein>
<dbReference type="InterPro" id="IPR016181">
    <property type="entry name" value="Acyl_CoA_acyltransferase"/>
</dbReference>
<comment type="caution">
    <text evidence="4">The sequence shown here is derived from an EMBL/GenBank/DDBJ whole genome shotgun (WGS) entry which is preliminary data.</text>
</comment>
<organism evidence="4 5">
    <name type="scientific">Streptomonospora mangrovi</name>
    <dbReference type="NCBI Taxonomy" id="2883123"/>
    <lineage>
        <taxon>Bacteria</taxon>
        <taxon>Bacillati</taxon>
        <taxon>Actinomycetota</taxon>
        <taxon>Actinomycetes</taxon>
        <taxon>Streptosporangiales</taxon>
        <taxon>Nocardiopsidaceae</taxon>
        <taxon>Streptomonospora</taxon>
    </lineage>
</organism>
<feature type="domain" description="N-acetyltransferase" evidence="3">
    <location>
        <begin position="22"/>
        <end position="168"/>
    </location>
</feature>
<dbReference type="GO" id="GO:0016747">
    <property type="term" value="F:acyltransferase activity, transferring groups other than amino-acyl groups"/>
    <property type="evidence" value="ECO:0007669"/>
    <property type="project" value="InterPro"/>
</dbReference>